<dbReference type="InterPro" id="IPR035595">
    <property type="entry name" value="UDP_glycos_trans_CS"/>
</dbReference>
<keyword evidence="5" id="KW-0812">Transmembrane</keyword>
<comment type="subcellular location">
    <subcellularLocation>
        <location evidence="1 11">Membrane</location>
        <topology evidence="1 11">Single-pass membrane protein</topology>
    </subcellularLocation>
</comment>
<dbReference type="FunFam" id="3.40.50.2000:FF:000038">
    <property type="entry name" value="UDP-GlucuronosylTransferase"/>
    <property type="match status" value="1"/>
</dbReference>
<evidence type="ECO:0000256" key="11">
    <source>
        <dbReference type="RuleBase" id="RU362059"/>
    </source>
</evidence>
<evidence type="ECO:0000256" key="9">
    <source>
        <dbReference type="ARBA" id="ARBA00047475"/>
    </source>
</evidence>
<evidence type="ECO:0000256" key="5">
    <source>
        <dbReference type="ARBA" id="ARBA00022692"/>
    </source>
</evidence>
<dbReference type="PROSITE" id="PS00375">
    <property type="entry name" value="UDPGT"/>
    <property type="match status" value="1"/>
</dbReference>
<evidence type="ECO:0000256" key="2">
    <source>
        <dbReference type="ARBA" id="ARBA00009995"/>
    </source>
</evidence>
<dbReference type="GO" id="GO:0016020">
    <property type="term" value="C:membrane"/>
    <property type="evidence" value="ECO:0007669"/>
    <property type="project" value="UniProtKB-SubCell"/>
</dbReference>
<keyword evidence="3 10" id="KW-0328">Glycosyltransferase</keyword>
<keyword evidence="13" id="KW-1185">Reference proteome</keyword>
<evidence type="ECO:0000256" key="6">
    <source>
        <dbReference type="ARBA" id="ARBA00022729"/>
    </source>
</evidence>
<keyword evidence="8" id="KW-0472">Membrane</keyword>
<reference evidence="13" key="1">
    <citation type="submission" date="2022-10" db="EMBL/GenBank/DDBJ databases">
        <title>Genome assembly of Pristionchus species.</title>
        <authorList>
            <person name="Yoshida K."/>
            <person name="Sommer R.J."/>
        </authorList>
    </citation>
    <scope>NUCLEOTIDE SEQUENCE [LARGE SCALE GENOMIC DNA]</scope>
    <source>
        <strain evidence="13">RS5460</strain>
    </source>
</reference>
<proteinExistence type="inferred from homology"/>
<organism evidence="12 13">
    <name type="scientific">Pristionchus mayeri</name>
    <dbReference type="NCBI Taxonomy" id="1317129"/>
    <lineage>
        <taxon>Eukaryota</taxon>
        <taxon>Metazoa</taxon>
        <taxon>Ecdysozoa</taxon>
        <taxon>Nematoda</taxon>
        <taxon>Chromadorea</taxon>
        <taxon>Rhabditida</taxon>
        <taxon>Rhabditina</taxon>
        <taxon>Diplogasteromorpha</taxon>
        <taxon>Diplogasteroidea</taxon>
        <taxon>Neodiplogasteridae</taxon>
        <taxon>Pristionchus</taxon>
    </lineage>
</organism>
<dbReference type="Pfam" id="PF00201">
    <property type="entry name" value="UDPGT"/>
    <property type="match status" value="1"/>
</dbReference>
<feature type="non-terminal residue" evidence="12">
    <location>
        <position position="1"/>
    </location>
</feature>
<comment type="catalytic activity">
    <reaction evidence="9 11">
        <text>glucuronate acceptor + UDP-alpha-D-glucuronate = acceptor beta-D-glucuronoside + UDP + H(+)</text>
        <dbReference type="Rhea" id="RHEA:21032"/>
        <dbReference type="ChEBI" id="CHEBI:15378"/>
        <dbReference type="ChEBI" id="CHEBI:58052"/>
        <dbReference type="ChEBI" id="CHEBI:58223"/>
        <dbReference type="ChEBI" id="CHEBI:132367"/>
        <dbReference type="ChEBI" id="CHEBI:132368"/>
        <dbReference type="EC" id="2.4.1.17"/>
    </reaction>
</comment>
<accession>A0AAN5DEZ1</accession>
<gene>
    <name evidence="12" type="ORF">PMAYCL1PPCAC_32134</name>
</gene>
<evidence type="ECO:0000256" key="10">
    <source>
        <dbReference type="RuleBase" id="RU003718"/>
    </source>
</evidence>
<dbReference type="EMBL" id="BTRK01000006">
    <property type="protein sequence ID" value="GMR61939.1"/>
    <property type="molecule type" value="Genomic_DNA"/>
</dbReference>
<evidence type="ECO:0000256" key="7">
    <source>
        <dbReference type="ARBA" id="ARBA00022989"/>
    </source>
</evidence>
<dbReference type="CDD" id="cd03784">
    <property type="entry name" value="GT1_Gtf-like"/>
    <property type="match status" value="1"/>
</dbReference>
<feature type="non-terminal residue" evidence="12">
    <location>
        <position position="393"/>
    </location>
</feature>
<evidence type="ECO:0000256" key="4">
    <source>
        <dbReference type="ARBA" id="ARBA00022679"/>
    </source>
</evidence>
<dbReference type="EC" id="2.4.1.17" evidence="11"/>
<protein>
    <recommendedName>
        <fullName evidence="11">UDP-glucuronosyltransferase</fullName>
        <ecNumber evidence="11">2.4.1.17</ecNumber>
    </recommendedName>
</protein>
<dbReference type="AlphaFoldDB" id="A0AAN5DEZ1"/>
<dbReference type="PANTHER" id="PTHR48043">
    <property type="entry name" value="EG:EG0003.4 PROTEIN-RELATED"/>
    <property type="match status" value="1"/>
</dbReference>
<evidence type="ECO:0000313" key="12">
    <source>
        <dbReference type="EMBL" id="GMR61939.1"/>
    </source>
</evidence>
<keyword evidence="7" id="KW-1133">Transmembrane helix</keyword>
<dbReference type="InterPro" id="IPR002213">
    <property type="entry name" value="UDP_glucos_trans"/>
</dbReference>
<dbReference type="InterPro" id="IPR050271">
    <property type="entry name" value="UDP-glycosyltransferase"/>
</dbReference>
<evidence type="ECO:0000256" key="8">
    <source>
        <dbReference type="ARBA" id="ARBA00023136"/>
    </source>
</evidence>
<dbReference type="PANTHER" id="PTHR48043:SF23">
    <property type="entry name" value="UDP-GLUCURONOSYLTRANSFERASE"/>
    <property type="match status" value="1"/>
</dbReference>
<comment type="similarity">
    <text evidence="2 10">Belongs to the UDP-glycosyltransferase family.</text>
</comment>
<name>A0AAN5DEZ1_9BILA</name>
<keyword evidence="4 10" id="KW-0808">Transferase</keyword>
<evidence type="ECO:0000256" key="1">
    <source>
        <dbReference type="ARBA" id="ARBA00004167"/>
    </source>
</evidence>
<comment type="caution">
    <text evidence="12">The sequence shown here is derived from an EMBL/GenBank/DDBJ whole genome shotgun (WGS) entry which is preliminary data.</text>
</comment>
<dbReference type="SUPFAM" id="SSF53756">
    <property type="entry name" value="UDP-Glycosyltransferase/glycogen phosphorylase"/>
    <property type="match status" value="1"/>
</dbReference>
<dbReference type="Proteomes" id="UP001328107">
    <property type="component" value="Unassembled WGS sequence"/>
</dbReference>
<sequence>FQVMLSEVIDSTLGGPGTKKARVIEQSANALEVEEFMTSEASSNFWNDVALHTSMQGWSNTQLFYGEQCRDLILQPELLERLRKEKFDAAYVESFHYCAPVLFHLLGIDKFAITDSIAVNDGWFVYTQTPSNPAYVPTFMSAIAGEKMTFMERLYNTYVYSLVVLFHDRNVRIFEDVVKQKYPNLPPVTDLVSANSLVFVNSEPLVDFPRPSSARVIDIGGIVVSSKHEPLNKTWSDILDLRPQTVFISFGTFAKAHLMPDEYKKTIVRVVKRFPHVTFIWKYEKPEHNISAGVDNLIESTWVPQRDILHDPRLSAFVTHCGQGSTTESMDAGIPLVVIPVLGDQYRNAHQVVFVRNMEFLAKHGPLRQLDHHGRHLNFFQYYLLDVIGLVLI</sequence>
<keyword evidence="6" id="KW-0732">Signal</keyword>
<dbReference type="Gene3D" id="3.40.50.2000">
    <property type="entry name" value="Glycogen Phosphorylase B"/>
    <property type="match status" value="1"/>
</dbReference>
<dbReference type="GO" id="GO:0015020">
    <property type="term" value="F:glucuronosyltransferase activity"/>
    <property type="evidence" value="ECO:0007669"/>
    <property type="project" value="UniProtKB-EC"/>
</dbReference>
<evidence type="ECO:0000256" key="3">
    <source>
        <dbReference type="ARBA" id="ARBA00022676"/>
    </source>
</evidence>
<evidence type="ECO:0000313" key="13">
    <source>
        <dbReference type="Proteomes" id="UP001328107"/>
    </source>
</evidence>